<keyword evidence="14" id="KW-0829">Tyrosine-protein kinase</keyword>
<gene>
    <name evidence="19" type="ORF">GCM10007036_11670</name>
</gene>
<feature type="domain" description="Polysaccharide chain length determinant N-terminal" evidence="17">
    <location>
        <begin position="26"/>
        <end position="118"/>
    </location>
</feature>
<evidence type="ECO:0000256" key="14">
    <source>
        <dbReference type="ARBA" id="ARBA00023137"/>
    </source>
</evidence>
<keyword evidence="20" id="KW-1185">Reference proteome</keyword>
<comment type="similarity">
    <text evidence="2">Belongs to the CpsD/CapB family.</text>
</comment>
<evidence type="ECO:0000259" key="17">
    <source>
        <dbReference type="Pfam" id="PF02706"/>
    </source>
</evidence>
<evidence type="ECO:0000259" key="18">
    <source>
        <dbReference type="Pfam" id="PF13614"/>
    </source>
</evidence>
<proteinExistence type="inferred from homology"/>
<evidence type="ECO:0000256" key="16">
    <source>
        <dbReference type="SAM" id="Phobius"/>
    </source>
</evidence>
<dbReference type="Gene3D" id="3.40.50.300">
    <property type="entry name" value="P-loop containing nucleotide triphosphate hydrolases"/>
    <property type="match status" value="1"/>
</dbReference>
<name>A0A917I5R7_9HYPH</name>
<keyword evidence="13 16" id="KW-0472">Membrane</keyword>
<keyword evidence="9" id="KW-0547">Nucleotide-binding</keyword>
<keyword evidence="5" id="KW-1003">Cell membrane</keyword>
<keyword evidence="6" id="KW-0997">Cell inner membrane</keyword>
<evidence type="ECO:0000256" key="6">
    <source>
        <dbReference type="ARBA" id="ARBA00022519"/>
    </source>
</evidence>
<dbReference type="InterPro" id="IPR003856">
    <property type="entry name" value="LPS_length_determ_N"/>
</dbReference>
<dbReference type="AlphaFoldDB" id="A0A917I5R7"/>
<feature type="transmembrane region" description="Helical" evidence="16">
    <location>
        <begin position="39"/>
        <end position="58"/>
    </location>
</feature>
<evidence type="ECO:0000256" key="9">
    <source>
        <dbReference type="ARBA" id="ARBA00022741"/>
    </source>
</evidence>
<dbReference type="PANTHER" id="PTHR32309:SF13">
    <property type="entry name" value="FERRIC ENTEROBACTIN TRANSPORT PROTEIN FEPE"/>
    <property type="match status" value="1"/>
</dbReference>
<evidence type="ECO:0000256" key="15">
    <source>
        <dbReference type="ARBA" id="ARBA00051245"/>
    </source>
</evidence>
<evidence type="ECO:0000313" key="20">
    <source>
        <dbReference type="Proteomes" id="UP000603912"/>
    </source>
</evidence>
<evidence type="ECO:0000256" key="7">
    <source>
        <dbReference type="ARBA" id="ARBA00022679"/>
    </source>
</evidence>
<dbReference type="InterPro" id="IPR050445">
    <property type="entry name" value="Bact_polysacc_biosynth/exp"/>
</dbReference>
<evidence type="ECO:0000256" key="8">
    <source>
        <dbReference type="ARBA" id="ARBA00022692"/>
    </source>
</evidence>
<sequence>MMREVPSKLSFALDDEALKPGQVRGIDFKDVTAFLRRNAIWTGAWLLAMLSIAFVYIATTKPTFLATAQVIIDPKRPQISSQMTDYGIMQVTLDSSQLESQIQILRSERISRPVITDLNLAADPEFDGAGSFSPVGYIKGLFSGPASPNDSKLTKIFTAFNDRMNVRRLGQSYVLEVSFSSTDPDKSARIANSVVASYIRDQLSSRAESAARGEWLQGRLTDLKAEIDAASRAVRTGDLQATVFPSSDSKVITSATAPLGKSAPQIGLVLIFSTCLGLLLGVGTAGLRQRFDNTVRNSDQIEALGVECLSVLPRLSSRAEPATRLFAVRDEPSGFFADQLRYVKTAIDLARNHRPIKVIGVTGPHEGLGTTTIAANLAELFAQAGQSTLLVDANLRCCDLTRLVASEQSVGLVDVLCGRAPLAAALVELSPKLAVLPASLQTTVPNSNDIVGSASMKALLAKAGETYGCVLIDIPGFKDIPDARAMMPSLDALIIVARSGVTEAADLGNLLNTTGVMRKTLGVIVNRSDLIRRPRAARV</sequence>
<dbReference type="InterPro" id="IPR025669">
    <property type="entry name" value="AAA_dom"/>
</dbReference>
<dbReference type="GO" id="GO:0005886">
    <property type="term" value="C:plasma membrane"/>
    <property type="evidence" value="ECO:0007669"/>
    <property type="project" value="UniProtKB-SubCell"/>
</dbReference>
<dbReference type="Pfam" id="PF02706">
    <property type="entry name" value="Wzz"/>
    <property type="match status" value="1"/>
</dbReference>
<keyword evidence="12 16" id="KW-1133">Transmembrane helix</keyword>
<comment type="catalytic activity">
    <reaction evidence="15">
        <text>L-tyrosyl-[protein] + ATP = O-phospho-L-tyrosyl-[protein] + ADP + H(+)</text>
        <dbReference type="Rhea" id="RHEA:10596"/>
        <dbReference type="Rhea" id="RHEA-COMP:10136"/>
        <dbReference type="Rhea" id="RHEA-COMP:20101"/>
        <dbReference type="ChEBI" id="CHEBI:15378"/>
        <dbReference type="ChEBI" id="CHEBI:30616"/>
        <dbReference type="ChEBI" id="CHEBI:46858"/>
        <dbReference type="ChEBI" id="CHEBI:61978"/>
        <dbReference type="ChEBI" id="CHEBI:456216"/>
        <dbReference type="EC" id="2.7.10.2"/>
    </reaction>
</comment>
<evidence type="ECO:0000256" key="3">
    <source>
        <dbReference type="ARBA" id="ARBA00008883"/>
    </source>
</evidence>
<dbReference type="Proteomes" id="UP000603912">
    <property type="component" value="Unassembled WGS sequence"/>
</dbReference>
<evidence type="ECO:0000256" key="1">
    <source>
        <dbReference type="ARBA" id="ARBA00004429"/>
    </source>
</evidence>
<keyword evidence="10" id="KW-0418">Kinase</keyword>
<dbReference type="InterPro" id="IPR027417">
    <property type="entry name" value="P-loop_NTPase"/>
</dbReference>
<feature type="transmembrane region" description="Helical" evidence="16">
    <location>
        <begin position="266"/>
        <end position="287"/>
    </location>
</feature>
<comment type="caution">
    <text evidence="19">The sequence shown here is derived from an EMBL/GenBank/DDBJ whole genome shotgun (WGS) entry which is preliminary data.</text>
</comment>
<dbReference type="SUPFAM" id="SSF52540">
    <property type="entry name" value="P-loop containing nucleoside triphosphate hydrolases"/>
    <property type="match status" value="1"/>
</dbReference>
<feature type="domain" description="AAA" evidence="18">
    <location>
        <begin position="357"/>
        <end position="520"/>
    </location>
</feature>
<keyword evidence="8 16" id="KW-0812">Transmembrane</keyword>
<accession>A0A917I5R7</accession>
<protein>
    <recommendedName>
        <fullName evidence="4">non-specific protein-tyrosine kinase</fullName>
        <ecNumber evidence="4">2.7.10.2</ecNumber>
    </recommendedName>
</protein>
<comment type="subcellular location">
    <subcellularLocation>
        <location evidence="1">Cell inner membrane</location>
        <topology evidence="1">Multi-pass membrane protein</topology>
    </subcellularLocation>
</comment>
<reference evidence="19" key="2">
    <citation type="submission" date="2020-09" db="EMBL/GenBank/DDBJ databases">
        <authorList>
            <person name="Sun Q."/>
            <person name="Zhou Y."/>
        </authorList>
    </citation>
    <scope>NUCLEOTIDE SEQUENCE</scope>
    <source>
        <strain evidence="19">CGMCC 1.12214</strain>
    </source>
</reference>
<evidence type="ECO:0000256" key="13">
    <source>
        <dbReference type="ARBA" id="ARBA00023136"/>
    </source>
</evidence>
<organism evidence="19 20">
    <name type="scientific">Alsobacter metallidurans</name>
    <dbReference type="NCBI Taxonomy" id="340221"/>
    <lineage>
        <taxon>Bacteria</taxon>
        <taxon>Pseudomonadati</taxon>
        <taxon>Pseudomonadota</taxon>
        <taxon>Alphaproteobacteria</taxon>
        <taxon>Hyphomicrobiales</taxon>
        <taxon>Alsobacteraceae</taxon>
        <taxon>Alsobacter</taxon>
    </lineage>
</organism>
<dbReference type="CDD" id="cd05387">
    <property type="entry name" value="BY-kinase"/>
    <property type="match status" value="1"/>
</dbReference>
<dbReference type="GO" id="GO:0004713">
    <property type="term" value="F:protein tyrosine kinase activity"/>
    <property type="evidence" value="ECO:0007669"/>
    <property type="project" value="TreeGrafter"/>
</dbReference>
<evidence type="ECO:0000256" key="10">
    <source>
        <dbReference type="ARBA" id="ARBA00022777"/>
    </source>
</evidence>
<evidence type="ECO:0000256" key="12">
    <source>
        <dbReference type="ARBA" id="ARBA00022989"/>
    </source>
</evidence>
<evidence type="ECO:0000256" key="4">
    <source>
        <dbReference type="ARBA" id="ARBA00011903"/>
    </source>
</evidence>
<evidence type="ECO:0000256" key="2">
    <source>
        <dbReference type="ARBA" id="ARBA00007316"/>
    </source>
</evidence>
<dbReference type="PANTHER" id="PTHR32309">
    <property type="entry name" value="TYROSINE-PROTEIN KINASE"/>
    <property type="match status" value="1"/>
</dbReference>
<dbReference type="InterPro" id="IPR005702">
    <property type="entry name" value="Wzc-like_C"/>
</dbReference>
<keyword evidence="7" id="KW-0808">Transferase</keyword>
<evidence type="ECO:0000256" key="5">
    <source>
        <dbReference type="ARBA" id="ARBA00022475"/>
    </source>
</evidence>
<comment type="similarity">
    <text evidence="3">Belongs to the etk/wzc family.</text>
</comment>
<dbReference type="EMBL" id="BMES01000001">
    <property type="protein sequence ID" value="GGH13241.1"/>
    <property type="molecule type" value="Genomic_DNA"/>
</dbReference>
<dbReference type="Pfam" id="PF13614">
    <property type="entry name" value="AAA_31"/>
    <property type="match status" value="1"/>
</dbReference>
<evidence type="ECO:0000313" key="19">
    <source>
        <dbReference type="EMBL" id="GGH13241.1"/>
    </source>
</evidence>
<keyword evidence="11" id="KW-0067">ATP-binding</keyword>
<dbReference type="EC" id="2.7.10.2" evidence="4"/>
<evidence type="ECO:0000256" key="11">
    <source>
        <dbReference type="ARBA" id="ARBA00022840"/>
    </source>
</evidence>
<reference evidence="19" key="1">
    <citation type="journal article" date="2014" name="Int. J. Syst. Evol. Microbiol.">
        <title>Complete genome sequence of Corynebacterium casei LMG S-19264T (=DSM 44701T), isolated from a smear-ripened cheese.</title>
        <authorList>
            <consortium name="US DOE Joint Genome Institute (JGI-PGF)"/>
            <person name="Walter F."/>
            <person name="Albersmeier A."/>
            <person name="Kalinowski J."/>
            <person name="Ruckert C."/>
        </authorList>
    </citation>
    <scope>NUCLEOTIDE SEQUENCE</scope>
    <source>
        <strain evidence="19">CGMCC 1.12214</strain>
    </source>
</reference>